<proteinExistence type="predicted"/>
<reference evidence="2" key="1">
    <citation type="submission" date="2020-08" db="EMBL/GenBank/DDBJ databases">
        <title>Multicomponent nature underlies the extraordinary mechanical properties of spider dragline silk.</title>
        <authorList>
            <person name="Kono N."/>
            <person name="Nakamura H."/>
            <person name="Mori M."/>
            <person name="Yoshida Y."/>
            <person name="Ohtoshi R."/>
            <person name="Malay A.D."/>
            <person name="Moran D.A.P."/>
            <person name="Tomita M."/>
            <person name="Numata K."/>
            <person name="Arakawa K."/>
        </authorList>
    </citation>
    <scope>NUCLEOTIDE SEQUENCE</scope>
</reference>
<keyword evidence="1" id="KW-0812">Transmembrane</keyword>
<dbReference type="EMBL" id="BMAW01015033">
    <property type="protein sequence ID" value="GFT41637.1"/>
    <property type="molecule type" value="Genomic_DNA"/>
</dbReference>
<organism evidence="2 3">
    <name type="scientific">Nephila pilipes</name>
    <name type="common">Giant wood spider</name>
    <name type="synonym">Nephila maculata</name>
    <dbReference type="NCBI Taxonomy" id="299642"/>
    <lineage>
        <taxon>Eukaryota</taxon>
        <taxon>Metazoa</taxon>
        <taxon>Ecdysozoa</taxon>
        <taxon>Arthropoda</taxon>
        <taxon>Chelicerata</taxon>
        <taxon>Arachnida</taxon>
        <taxon>Araneae</taxon>
        <taxon>Araneomorphae</taxon>
        <taxon>Entelegynae</taxon>
        <taxon>Araneoidea</taxon>
        <taxon>Nephilidae</taxon>
        <taxon>Nephila</taxon>
    </lineage>
</organism>
<evidence type="ECO:0000313" key="2">
    <source>
        <dbReference type="EMBL" id="GFT41637.1"/>
    </source>
</evidence>
<keyword evidence="3" id="KW-1185">Reference proteome</keyword>
<name>A0A8X6P0N7_NEPPI</name>
<sequence length="96" mass="11604">MLISYAVLWYGLFIIWVLCGIESERIECWKLGVIKVLLDHDFTSPEWQVCLLMQCFCYFEQCVRLFQWREIQSIRSYNLSADRQRMPMRQSNELNA</sequence>
<keyword evidence="1" id="KW-1133">Transmembrane helix</keyword>
<gene>
    <name evidence="2" type="ORF">NPIL_453691</name>
</gene>
<feature type="transmembrane region" description="Helical" evidence="1">
    <location>
        <begin position="6"/>
        <end position="21"/>
    </location>
</feature>
<keyword evidence="1" id="KW-0472">Membrane</keyword>
<comment type="caution">
    <text evidence="2">The sequence shown here is derived from an EMBL/GenBank/DDBJ whole genome shotgun (WGS) entry which is preliminary data.</text>
</comment>
<accession>A0A8X6P0N7</accession>
<protein>
    <submittedName>
        <fullName evidence="2">Uncharacterized protein</fullName>
    </submittedName>
</protein>
<evidence type="ECO:0000313" key="3">
    <source>
        <dbReference type="Proteomes" id="UP000887013"/>
    </source>
</evidence>
<evidence type="ECO:0000256" key="1">
    <source>
        <dbReference type="SAM" id="Phobius"/>
    </source>
</evidence>
<dbReference type="Proteomes" id="UP000887013">
    <property type="component" value="Unassembled WGS sequence"/>
</dbReference>
<dbReference type="AlphaFoldDB" id="A0A8X6P0N7"/>